<sequence>MKGYCLPTKSLIMMMIMVAFLSSCSHHRPGKPLVLIFSKTAGFHHESIADGNAAIRQLGTQNNFEVDTTTDATWFTDDTLKKYSAVIFLSTTGDVLDYRQRGALERYIQSGGGFVGIHAAADAEYDWHWYGRLVGGYFLDHPGIHDSFPNVQEGVLNIVDANNPATQFLPKQWKRKDEFYSYKELNKDVHVLLTIDETSYKGGHKMGDHPMAWEHDYDGGRAFYTELGHTKESYTEDNYLKHILAGIQYAIGDNNELDYAKAKSPIPPDEDRFVKTQLFTGQLYEPTEMTILPNLDILIIQRRGAIALYKHDTKQVKQVGYFDVYCKTLHTPGVNAEEGMLGLAKDPDFATNHYVYIYYSPADSSVNRLSRFTFINDTLDNATEKTILEVKAQREICCHTGGSIAFGPDKLLYFSAGDNSTPFDEKGVPYVNHGFAPLDDIPGHLQYDARRSAGNSNDLRGKIMRLKINPDGSYDIPPGNLFPKGAAKTRPEIYVMGDRNPYRISVDQKNSYLYWGEVGPDANDDSFATRGPRGYDEVNQARKAGFFGWPLFVGDNYAYHEYDYATGKSGPAFDPQHPINDSRNNTGLRDLPPAQPAFIWYPYGPSPDFPEVGTGGRNAMAGPVYYTDLFPDSTRYPDYYNGKLIIYEWMRGWMKAVTMQPNGDFDKMEPFAPGVKMNSVIDMEVGPDGKLYLLEYGTGWFTKNPDAGLARVDYIAGNRAPVVTAVTVDRTSGLLPFTVKATATAKDPEKGKLTYTWDLGNGTKKVTTEPTLDYTYSTAGDYTITVQAKDDQGATANSEGVSVYAGNEEPKVSIELKSGNKSFYMPGTPVGYTVDVKDNDTAKFDPANLYVSVDYVQSYYKNAVPMGHQQGQASVSGKLLTQTLDCKSCHKEADKSIGPAFVLVAQKYQKDPKAASYLTQKIIKGGSGVWGDVAMSAHPNISPEDVNQIVTWILSLGNKTAIKKSLPQSGAITPSKDTKPGDNMVITASYTDKGGNNIKALTGKATVSLRSNTMYFTGKEKVKGFNPFLYNGHNVMVFPSGEGYLSSDSVDLTGVRYISLTCGWQAPPKMPLGFEARLDGPDGKLLGKAAITPSPGKPGALAFAIATLPISAITDGSSHTVYFLYKSKEPISGGILSLTFNSK</sequence>
<comment type="PTM">
    <text evidence="6">Binds 1 heme c group covalently per subunit.</text>
</comment>
<organism evidence="10 11">
    <name type="scientific">Puia dinghuensis</name>
    <dbReference type="NCBI Taxonomy" id="1792502"/>
    <lineage>
        <taxon>Bacteria</taxon>
        <taxon>Pseudomonadati</taxon>
        <taxon>Bacteroidota</taxon>
        <taxon>Chitinophagia</taxon>
        <taxon>Chitinophagales</taxon>
        <taxon>Chitinophagaceae</taxon>
        <taxon>Puia</taxon>
    </lineage>
</organism>
<dbReference type="GO" id="GO:0020037">
    <property type="term" value="F:heme binding"/>
    <property type="evidence" value="ECO:0007669"/>
    <property type="project" value="InterPro"/>
</dbReference>
<dbReference type="PRINTS" id="PR00606">
    <property type="entry name" value="CYTCHROMECID"/>
</dbReference>
<dbReference type="PANTHER" id="PTHR40469:SF2">
    <property type="entry name" value="GALACTOSE-BINDING DOMAIN-LIKE SUPERFAMILY PROTEIN"/>
    <property type="match status" value="1"/>
</dbReference>
<protein>
    <recommendedName>
        <fullName evidence="12">PKD domain-containing protein</fullName>
    </recommendedName>
</protein>
<gene>
    <name evidence="10" type="ORF">GCM10011511_16500</name>
</gene>
<keyword evidence="4" id="KW-0249">Electron transport</keyword>
<dbReference type="InterPro" id="IPR029062">
    <property type="entry name" value="Class_I_gatase-like"/>
</dbReference>
<dbReference type="Gene3D" id="1.10.760.10">
    <property type="entry name" value="Cytochrome c-like domain"/>
    <property type="match status" value="1"/>
</dbReference>
<dbReference type="PROSITE" id="PS50093">
    <property type="entry name" value="PKD"/>
    <property type="match status" value="1"/>
</dbReference>
<feature type="chain" id="PRO_5035266675" description="PKD domain-containing protein" evidence="7">
    <location>
        <begin position="28"/>
        <end position="1143"/>
    </location>
</feature>
<dbReference type="EMBL" id="BMJC01000002">
    <property type="protein sequence ID" value="GGA93892.1"/>
    <property type="molecule type" value="Genomic_DNA"/>
</dbReference>
<dbReference type="GO" id="GO:0009055">
    <property type="term" value="F:electron transfer activity"/>
    <property type="evidence" value="ECO:0007669"/>
    <property type="project" value="InterPro"/>
</dbReference>
<evidence type="ECO:0000313" key="10">
    <source>
        <dbReference type="EMBL" id="GGA93892.1"/>
    </source>
</evidence>
<dbReference type="InterPro" id="IPR011042">
    <property type="entry name" value="6-blade_b-propeller_TolB-like"/>
</dbReference>
<reference evidence="10" key="1">
    <citation type="journal article" date="2014" name="Int. J. Syst. Evol. Microbiol.">
        <title>Complete genome sequence of Corynebacterium casei LMG S-19264T (=DSM 44701T), isolated from a smear-ripened cheese.</title>
        <authorList>
            <consortium name="US DOE Joint Genome Institute (JGI-PGF)"/>
            <person name="Walter F."/>
            <person name="Albersmeier A."/>
            <person name="Kalinowski J."/>
            <person name="Ruckert C."/>
        </authorList>
    </citation>
    <scope>NUCLEOTIDE SEQUENCE</scope>
    <source>
        <strain evidence="10">CGMCC 1.15448</strain>
    </source>
</reference>
<dbReference type="InterPro" id="IPR036909">
    <property type="entry name" value="Cyt_c-like_dom_sf"/>
</dbReference>
<dbReference type="SUPFAM" id="SSF52317">
    <property type="entry name" value="Class I glutamine amidotransferase-like"/>
    <property type="match status" value="1"/>
</dbReference>
<evidence type="ECO:0000313" key="11">
    <source>
        <dbReference type="Proteomes" id="UP000607559"/>
    </source>
</evidence>
<dbReference type="Pfam" id="PF06283">
    <property type="entry name" value="ThuA"/>
    <property type="match status" value="1"/>
</dbReference>
<dbReference type="CDD" id="cd00146">
    <property type="entry name" value="PKD"/>
    <property type="match status" value="1"/>
</dbReference>
<dbReference type="PANTHER" id="PTHR40469">
    <property type="entry name" value="SECRETED GLYCOSYL HYDROLASE"/>
    <property type="match status" value="1"/>
</dbReference>
<dbReference type="Pfam" id="PF00801">
    <property type="entry name" value="PKD"/>
    <property type="match status" value="1"/>
</dbReference>
<comment type="caution">
    <text evidence="10">The sequence shown here is derived from an EMBL/GenBank/DDBJ whole genome shotgun (WGS) entry which is preliminary data.</text>
</comment>
<evidence type="ECO:0000256" key="5">
    <source>
        <dbReference type="ARBA" id="ARBA00023004"/>
    </source>
</evidence>
<name>A0A8J2UBK2_9BACT</name>
<keyword evidence="11" id="KW-1185">Reference proteome</keyword>
<evidence type="ECO:0000256" key="3">
    <source>
        <dbReference type="ARBA" id="ARBA00022723"/>
    </source>
</evidence>
<dbReference type="SUPFAM" id="SSF49299">
    <property type="entry name" value="PKD domain"/>
    <property type="match status" value="1"/>
</dbReference>
<accession>A0A8J2UBK2</accession>
<dbReference type="GO" id="GO:0005506">
    <property type="term" value="F:iron ion binding"/>
    <property type="evidence" value="ECO:0007669"/>
    <property type="project" value="InterPro"/>
</dbReference>
<keyword evidence="5 6" id="KW-0408">Iron</keyword>
<dbReference type="InterPro" id="IPR002324">
    <property type="entry name" value="Cyt_c_ID"/>
</dbReference>
<keyword evidence="7" id="KW-0732">Signal</keyword>
<evidence type="ECO:0000256" key="2">
    <source>
        <dbReference type="ARBA" id="ARBA00022617"/>
    </source>
</evidence>
<keyword evidence="2 6" id="KW-0349">Heme</keyword>
<dbReference type="Gene3D" id="2.60.40.10">
    <property type="entry name" value="Immunoglobulins"/>
    <property type="match status" value="1"/>
</dbReference>
<reference evidence="10" key="2">
    <citation type="submission" date="2020-09" db="EMBL/GenBank/DDBJ databases">
        <authorList>
            <person name="Sun Q."/>
            <person name="Zhou Y."/>
        </authorList>
    </citation>
    <scope>NUCLEOTIDE SEQUENCE</scope>
    <source>
        <strain evidence="10">CGMCC 1.15448</strain>
    </source>
</reference>
<dbReference type="SMART" id="SM00089">
    <property type="entry name" value="PKD"/>
    <property type="match status" value="1"/>
</dbReference>
<dbReference type="Pfam" id="PF07995">
    <property type="entry name" value="GSDH"/>
    <property type="match status" value="1"/>
</dbReference>
<dbReference type="RefSeq" id="WP_188930513.1">
    <property type="nucleotide sequence ID" value="NZ_BMJC01000002.1"/>
</dbReference>
<dbReference type="InterPro" id="IPR012938">
    <property type="entry name" value="Glc/Sorbosone_DH"/>
</dbReference>
<feature type="binding site" description="covalent" evidence="6">
    <location>
        <position position="886"/>
    </location>
    <ligand>
        <name>heme c</name>
        <dbReference type="ChEBI" id="CHEBI:61717"/>
    </ligand>
</feature>
<dbReference type="InterPro" id="IPR022409">
    <property type="entry name" value="PKD/Chitinase_dom"/>
</dbReference>
<dbReference type="InterPro" id="IPR009056">
    <property type="entry name" value="Cyt_c-like_dom"/>
</dbReference>
<evidence type="ECO:0008006" key="12">
    <source>
        <dbReference type="Google" id="ProtNLM"/>
    </source>
</evidence>
<dbReference type="PROSITE" id="PS51007">
    <property type="entry name" value="CYTC"/>
    <property type="match status" value="1"/>
</dbReference>
<dbReference type="InterPro" id="IPR013783">
    <property type="entry name" value="Ig-like_fold"/>
</dbReference>
<evidence type="ECO:0000256" key="7">
    <source>
        <dbReference type="SAM" id="SignalP"/>
    </source>
</evidence>
<feature type="signal peptide" evidence="7">
    <location>
        <begin position="1"/>
        <end position="27"/>
    </location>
</feature>
<dbReference type="InterPro" id="IPR000601">
    <property type="entry name" value="PKD_dom"/>
</dbReference>
<feature type="binding site" description="covalent" evidence="6">
    <location>
        <position position="935"/>
    </location>
    <ligand>
        <name>heme c</name>
        <dbReference type="ChEBI" id="CHEBI:61717"/>
    </ligand>
</feature>
<dbReference type="AlphaFoldDB" id="A0A8J2UBK2"/>
<dbReference type="Pfam" id="PF00034">
    <property type="entry name" value="Cytochrom_C"/>
    <property type="match status" value="1"/>
</dbReference>
<proteinExistence type="predicted"/>
<evidence type="ECO:0000256" key="4">
    <source>
        <dbReference type="ARBA" id="ARBA00022982"/>
    </source>
</evidence>
<keyword evidence="3 6" id="KW-0479">Metal-binding</keyword>
<dbReference type="Proteomes" id="UP000607559">
    <property type="component" value="Unassembled WGS sequence"/>
</dbReference>
<dbReference type="Gene3D" id="3.40.50.880">
    <property type="match status" value="1"/>
</dbReference>
<evidence type="ECO:0000259" key="8">
    <source>
        <dbReference type="PROSITE" id="PS50093"/>
    </source>
</evidence>
<evidence type="ECO:0000256" key="1">
    <source>
        <dbReference type="ARBA" id="ARBA00022448"/>
    </source>
</evidence>
<evidence type="ECO:0000256" key="6">
    <source>
        <dbReference type="PIRSR" id="PIRSR602324-1"/>
    </source>
</evidence>
<dbReference type="SUPFAM" id="SSF50952">
    <property type="entry name" value="Soluble quinoprotein glucose dehydrogenase"/>
    <property type="match status" value="1"/>
</dbReference>
<dbReference type="InterPro" id="IPR029010">
    <property type="entry name" value="ThuA-like"/>
</dbReference>
<dbReference type="SUPFAM" id="SSF46626">
    <property type="entry name" value="Cytochrome c"/>
    <property type="match status" value="1"/>
</dbReference>
<dbReference type="Gene3D" id="2.120.10.30">
    <property type="entry name" value="TolB, C-terminal domain"/>
    <property type="match status" value="1"/>
</dbReference>
<keyword evidence="1" id="KW-0813">Transport</keyword>
<feature type="domain" description="PKD" evidence="8">
    <location>
        <begin position="747"/>
        <end position="803"/>
    </location>
</feature>
<feature type="domain" description="Cytochrome c" evidence="9">
    <location>
        <begin position="872"/>
        <end position="957"/>
    </location>
</feature>
<evidence type="ECO:0000259" key="9">
    <source>
        <dbReference type="PROSITE" id="PS51007"/>
    </source>
</evidence>
<dbReference type="InterPro" id="IPR035986">
    <property type="entry name" value="PKD_dom_sf"/>
</dbReference>
<dbReference type="InterPro" id="IPR011041">
    <property type="entry name" value="Quinoprot_gluc/sorb_DH_b-prop"/>
</dbReference>
<feature type="binding site" description="covalent" evidence="6">
    <location>
        <position position="890"/>
    </location>
    <ligand>
        <name>heme c</name>
        <dbReference type="ChEBI" id="CHEBI:61717"/>
    </ligand>
</feature>
<dbReference type="PROSITE" id="PS51257">
    <property type="entry name" value="PROKAR_LIPOPROTEIN"/>
    <property type="match status" value="1"/>
</dbReference>